<keyword evidence="3" id="KW-1185">Reference proteome</keyword>
<dbReference type="Gene3D" id="3.30.450.40">
    <property type="match status" value="1"/>
</dbReference>
<dbReference type="PANTHER" id="PTHR45138:SF9">
    <property type="entry name" value="DIGUANYLATE CYCLASE DGCM-RELATED"/>
    <property type="match status" value="1"/>
</dbReference>
<name>H1PYF5_9FUSO</name>
<organism evidence="2 3">
    <name type="scientific">Fusobacterium ulcerans 12-1B</name>
    <dbReference type="NCBI Taxonomy" id="457404"/>
    <lineage>
        <taxon>Bacteria</taxon>
        <taxon>Fusobacteriati</taxon>
        <taxon>Fusobacteriota</taxon>
        <taxon>Fusobacteriia</taxon>
        <taxon>Fusobacteriales</taxon>
        <taxon>Fusobacteriaceae</taxon>
        <taxon>Fusobacterium</taxon>
    </lineage>
</organism>
<evidence type="ECO:0000259" key="1">
    <source>
        <dbReference type="PROSITE" id="PS50887"/>
    </source>
</evidence>
<evidence type="ECO:0000313" key="3">
    <source>
        <dbReference type="Proteomes" id="UP000003233"/>
    </source>
</evidence>
<dbReference type="RefSeq" id="WP_008699375.1">
    <property type="nucleotide sequence ID" value="NZ_KE161011.1"/>
</dbReference>
<sequence length="455" mass="52594">MVLGDHIHVIMNYDELRAIILNESENVIYISDPITYELVYMNRYGLSILGVNNLTEVIGKKCYEFLQSKNAPCEFCTNNLLKKDSFYTWTHYNNNLGEYFIIQDKMIVLDEKELRLEIATNITKYEKKRKKLEFELSNEQTLVKCIQTLAEYNDIATAINKLLNIIADFYQGERAYIFEIDYGKQSISNTYEWCMEGISAEINNLQDIPICSVERWISEFKTKGEFYISSVGKTVTKESIEYEILTAQGIESLVVAPLIENNEIVGFLGVDNPSSNINDLTLLKSVIFFVMNDINKRQLLAKLEEMSFIDILTGLENRNKYISTLEEIEKNPPKTLGIIYMDLNGLKTMNDTHGHACGDKLLKHIAEILISIFKKDVFRIGGDEFVVFCRNVEKEKFELNVESLRKRIESDKELKVSIGSNWNTGKIMVDEQIAYADKLMYAEKKNYYRESGQMK</sequence>
<accession>H1PYF5</accession>
<gene>
    <name evidence="2" type="ORF">HMPREF0402_03448</name>
</gene>
<dbReference type="SMART" id="SM00267">
    <property type="entry name" value="GGDEF"/>
    <property type="match status" value="1"/>
</dbReference>
<dbReference type="Proteomes" id="UP000003233">
    <property type="component" value="Unassembled WGS sequence"/>
</dbReference>
<dbReference type="GO" id="GO:0043709">
    <property type="term" value="P:cell adhesion involved in single-species biofilm formation"/>
    <property type="evidence" value="ECO:0007669"/>
    <property type="project" value="TreeGrafter"/>
</dbReference>
<feature type="domain" description="GGDEF" evidence="1">
    <location>
        <begin position="334"/>
        <end position="455"/>
    </location>
</feature>
<dbReference type="InterPro" id="IPR050469">
    <property type="entry name" value="Diguanylate_Cyclase"/>
</dbReference>
<proteinExistence type="predicted"/>
<dbReference type="PATRIC" id="fig|457404.5.peg.3443"/>
<dbReference type="InterPro" id="IPR043128">
    <property type="entry name" value="Rev_trsase/Diguanyl_cyclase"/>
</dbReference>
<dbReference type="CDD" id="cd01949">
    <property type="entry name" value="GGDEF"/>
    <property type="match status" value="1"/>
</dbReference>
<dbReference type="AlphaFoldDB" id="H1PYF5"/>
<comment type="caution">
    <text evidence="2">The sequence shown here is derived from an EMBL/GenBank/DDBJ whole genome shotgun (WGS) entry which is preliminary data.</text>
</comment>
<dbReference type="BioCyc" id="FSP457404-HMP:GTSQ-3502-MONOMER"/>
<dbReference type="PANTHER" id="PTHR45138">
    <property type="entry name" value="REGULATORY COMPONENTS OF SENSORY TRANSDUCTION SYSTEM"/>
    <property type="match status" value="1"/>
</dbReference>
<dbReference type="InterPro" id="IPR029016">
    <property type="entry name" value="GAF-like_dom_sf"/>
</dbReference>
<dbReference type="HOGENOM" id="CLU_000445_70_66_0"/>
<protein>
    <submittedName>
        <fullName evidence="2">Diguanylate cyclase (GGDEF) domain-containing protein</fullName>
    </submittedName>
</protein>
<evidence type="ECO:0000313" key="2">
    <source>
        <dbReference type="EMBL" id="EHO77455.1"/>
    </source>
</evidence>
<dbReference type="GO" id="GO:0052621">
    <property type="term" value="F:diguanylate cyclase activity"/>
    <property type="evidence" value="ECO:0007669"/>
    <property type="project" value="TreeGrafter"/>
</dbReference>
<dbReference type="EMBL" id="AGWJ02000034">
    <property type="protein sequence ID" value="EHO77455.1"/>
    <property type="molecule type" value="Genomic_DNA"/>
</dbReference>
<dbReference type="Pfam" id="PF00990">
    <property type="entry name" value="GGDEF"/>
    <property type="match status" value="1"/>
</dbReference>
<dbReference type="PROSITE" id="PS50887">
    <property type="entry name" value="GGDEF"/>
    <property type="match status" value="1"/>
</dbReference>
<dbReference type="InterPro" id="IPR029787">
    <property type="entry name" value="Nucleotide_cyclase"/>
</dbReference>
<dbReference type="Gene3D" id="3.30.70.270">
    <property type="match status" value="1"/>
</dbReference>
<dbReference type="GO" id="GO:0005886">
    <property type="term" value="C:plasma membrane"/>
    <property type="evidence" value="ECO:0007669"/>
    <property type="project" value="TreeGrafter"/>
</dbReference>
<dbReference type="NCBIfam" id="TIGR00254">
    <property type="entry name" value="GGDEF"/>
    <property type="match status" value="1"/>
</dbReference>
<reference evidence="2 3" key="1">
    <citation type="submission" date="2012-07" db="EMBL/GenBank/DDBJ databases">
        <title>The Genome Sequence of Fusobacterium ulcerans 12_1B.</title>
        <authorList>
            <consortium name="The Broad Institute Genome Sequencing Platform"/>
            <person name="Earl A."/>
            <person name="Ward D."/>
            <person name="Feldgarden M."/>
            <person name="Gevers D."/>
            <person name="Strauss J."/>
            <person name="Ambrose C.E."/>
            <person name="Allen-Vercoe E."/>
            <person name="Walker B."/>
            <person name="Young S.K."/>
            <person name="Zeng Q."/>
            <person name="Gargeya S."/>
            <person name="Fitzgerald M."/>
            <person name="Haas B."/>
            <person name="Abouelleil A."/>
            <person name="Alvarado L."/>
            <person name="Arachchi H.M."/>
            <person name="Berlin A.M."/>
            <person name="Chapman S.B."/>
            <person name="Goldberg J."/>
            <person name="Griggs A."/>
            <person name="Gujja S."/>
            <person name="Hansen M."/>
            <person name="Howarth C."/>
            <person name="Imamovic A."/>
            <person name="Larimer J."/>
            <person name="McCowen C."/>
            <person name="Montmayeur A."/>
            <person name="Murphy C."/>
            <person name="Neiman D."/>
            <person name="Pearson M."/>
            <person name="Priest M."/>
            <person name="Roberts A."/>
            <person name="Saif S."/>
            <person name="Shea T."/>
            <person name="Sisk P."/>
            <person name="Sykes S."/>
            <person name="Wortman J."/>
            <person name="Nusbaum C."/>
            <person name="Birren B."/>
        </authorList>
    </citation>
    <scope>NUCLEOTIDE SEQUENCE [LARGE SCALE GENOMIC DNA]</scope>
    <source>
        <strain evidence="2 3">12_1B</strain>
    </source>
</reference>
<dbReference type="SUPFAM" id="SSF55781">
    <property type="entry name" value="GAF domain-like"/>
    <property type="match status" value="1"/>
</dbReference>
<dbReference type="SUPFAM" id="SSF55073">
    <property type="entry name" value="Nucleotide cyclase"/>
    <property type="match status" value="1"/>
</dbReference>
<dbReference type="InterPro" id="IPR000160">
    <property type="entry name" value="GGDEF_dom"/>
</dbReference>
<dbReference type="GO" id="GO:1902201">
    <property type="term" value="P:negative regulation of bacterial-type flagellum-dependent cell motility"/>
    <property type="evidence" value="ECO:0007669"/>
    <property type="project" value="TreeGrafter"/>
</dbReference>